<name>A0A6B3BUM3_9ACTN</name>
<sequence>MPKAFLINVLPVVIAVVAIAVSTRIGVRQTRISQHVNNIQAMINLLDEFRSAAFHDQHDYVCNRLQQEHDPSEGVRGLPSEAKAAFCNVVYYYHSFATLTIFQLVDEDLFLPLLRHRLSTVWRATQPFVERERELRGSDSSYLSAFEELARRAAELPSTYLHDRILDTRRNRRRWLPLWASRRSRRAAPDGM</sequence>
<evidence type="ECO:0008006" key="2">
    <source>
        <dbReference type="Google" id="ProtNLM"/>
    </source>
</evidence>
<reference evidence="1" key="1">
    <citation type="submission" date="2020-01" db="EMBL/GenBank/DDBJ databases">
        <title>Insect and environment-associated Actinomycetes.</title>
        <authorList>
            <person name="Currrie C."/>
            <person name="Chevrette M."/>
            <person name="Carlson C."/>
            <person name="Stubbendieck R."/>
            <person name="Wendt-Pienkowski E."/>
        </authorList>
    </citation>
    <scope>NUCLEOTIDE SEQUENCE</scope>
    <source>
        <strain evidence="1">SID12501</strain>
    </source>
</reference>
<dbReference type="Pfam" id="PF15956">
    <property type="entry name" value="DUF4760"/>
    <property type="match status" value="1"/>
</dbReference>
<organism evidence="1">
    <name type="scientific">Streptomyces sp. SID12501</name>
    <dbReference type="NCBI Taxonomy" id="2706042"/>
    <lineage>
        <taxon>Bacteria</taxon>
        <taxon>Bacillati</taxon>
        <taxon>Actinomycetota</taxon>
        <taxon>Actinomycetes</taxon>
        <taxon>Kitasatosporales</taxon>
        <taxon>Streptomycetaceae</taxon>
        <taxon>Streptomyces</taxon>
    </lineage>
</organism>
<comment type="caution">
    <text evidence="1">The sequence shown here is derived from an EMBL/GenBank/DDBJ whole genome shotgun (WGS) entry which is preliminary data.</text>
</comment>
<evidence type="ECO:0000313" key="1">
    <source>
        <dbReference type="EMBL" id="NEC87998.1"/>
    </source>
</evidence>
<dbReference type="AlphaFoldDB" id="A0A6B3BUM3"/>
<proteinExistence type="predicted"/>
<protein>
    <recommendedName>
        <fullName evidence="2">DUF4760 domain-containing protein</fullName>
    </recommendedName>
</protein>
<dbReference type="InterPro" id="IPR031876">
    <property type="entry name" value="DUF4760"/>
</dbReference>
<dbReference type="RefSeq" id="WP_164316121.1">
    <property type="nucleotide sequence ID" value="NZ_JAAGLU010000015.1"/>
</dbReference>
<dbReference type="EMBL" id="JAAGLU010000015">
    <property type="protein sequence ID" value="NEC87998.1"/>
    <property type="molecule type" value="Genomic_DNA"/>
</dbReference>
<gene>
    <name evidence="1" type="ORF">G3I71_19675</name>
</gene>
<accession>A0A6B3BUM3</accession>